<dbReference type="Pfam" id="PF13204">
    <property type="entry name" value="Apiosidase"/>
    <property type="match status" value="1"/>
</dbReference>
<feature type="domain" description="Apiosidase-like catalytic" evidence="4">
    <location>
        <begin position="437"/>
        <end position="763"/>
    </location>
</feature>
<dbReference type="Pfam" id="PF12904">
    <property type="entry name" value="Collagen_bind_2"/>
    <property type="match status" value="1"/>
</dbReference>
<evidence type="ECO:0000256" key="1">
    <source>
        <dbReference type="SAM" id="MobiDB-lite"/>
    </source>
</evidence>
<dbReference type="SUPFAM" id="SSF51445">
    <property type="entry name" value="(Trans)glycosidases"/>
    <property type="match status" value="1"/>
</dbReference>
<dbReference type="InterPro" id="IPR017853">
    <property type="entry name" value="GH"/>
</dbReference>
<feature type="signal peptide" evidence="2">
    <location>
        <begin position="1"/>
        <end position="22"/>
    </location>
</feature>
<dbReference type="PANTHER" id="PTHR37836:SF3">
    <property type="entry name" value="ENDOGLUCANASE"/>
    <property type="match status" value="1"/>
</dbReference>
<dbReference type="RefSeq" id="WP_170231692.1">
    <property type="nucleotide sequence ID" value="NZ_VFPA01000005.1"/>
</dbReference>
<sequence length="848" mass="90840">MRFSARTAAAALAVLAAATAGAGAPAPAVPTPAVQFAATQDGAVQDGAVQDGAVQDRAVQDRAVQDGAVQDGAVQDRAVQDRAVPVRAGQDPCPWHAAAVRLAGSLAGESDPRAERLRAALERRGITADGAPPEGCGGAEQEEPPAERDRGDAAPGPGDGVGRIAVGADGNQHDEDDWASAPMALAILAQRGLQPNLVNFTYDNHIWDSDPTHRENMTESVLGAAERFGFDTSAFYDAADPDGLAAGVADLTAEINASTPDDELTIVIGGPVETTWMALDAADPQARENVRCVSHGEGTFNQTHGATDHGGHSYDDVIDLGCRRVQIPDQNGNLGPTDMSDWDYLLDSGDPDLEWLHSRLELAEKGDVSDAGVTYFAITGEEEPTRADLEALLTGPRTEPPARRFASEAEGVSSRPPRPDGAQEPGDAAGLPPVEVSANGRFLQHPGGRPFFWLADTGWELFHRADREDARLYLDTRAAQGFTVIQAVALAEKGGLEVPTPAGHTPLVDEDPARPDVRPGPDDDYWDDVDYMIDYANAQGLYVALWAAWGSMVQDGPEVLNASNARAYGEFLGERYGGKDVFFVLGGDRESNAGANTPEVWRALAEGIRATDTHDRLISFHPWGEESSTEMFPNDSPVLDFNLIQGSHKKVPFAQLTTLLVEDYGKSPPKPVIDSEVFYEEHPFNWNSREGWKTAVHARGAAYYQVFSGAAGHTYGNGAVHQFWEPGMDAPYEVRDAWQEAIRHEGATQMRHLKDLLLSRSFLDRIPDRSLITSGAGRATRSESGSWAMVYLPEGGSVDVDTSVLASSSPQVTWFDPRTGESWAGEAAGAGSYTAPDEQDWVLVLDAP</sequence>
<feature type="region of interest" description="Disordered" evidence="1">
    <location>
        <begin position="393"/>
        <end position="433"/>
    </location>
</feature>
<dbReference type="Gene3D" id="3.20.20.80">
    <property type="entry name" value="Glycosidases"/>
    <property type="match status" value="1"/>
</dbReference>
<comment type="caution">
    <text evidence="5">The sequence shown here is derived from an EMBL/GenBank/DDBJ whole genome shotgun (WGS) entry which is preliminary data.</text>
</comment>
<evidence type="ECO:0000313" key="6">
    <source>
        <dbReference type="Proteomes" id="UP000315677"/>
    </source>
</evidence>
<reference evidence="5 6" key="1">
    <citation type="submission" date="2019-06" db="EMBL/GenBank/DDBJ databases">
        <title>Sequencing the genomes of 1000 actinobacteria strains.</title>
        <authorList>
            <person name="Klenk H.-P."/>
        </authorList>
    </citation>
    <scope>NUCLEOTIDE SEQUENCE [LARGE SCALE GENOMIC DNA]</scope>
    <source>
        <strain evidence="5 6">DSM 45301</strain>
    </source>
</reference>
<feature type="region of interest" description="Disordered" evidence="1">
    <location>
        <begin position="125"/>
        <end position="174"/>
    </location>
</feature>
<evidence type="ECO:0000256" key="2">
    <source>
        <dbReference type="SAM" id="SignalP"/>
    </source>
</evidence>
<dbReference type="InterPro" id="IPR025277">
    <property type="entry name" value="Apiosidase-like_cat_dom"/>
</dbReference>
<dbReference type="Proteomes" id="UP000315677">
    <property type="component" value="Unassembled WGS sequence"/>
</dbReference>
<dbReference type="EMBL" id="VFPA01000005">
    <property type="protein sequence ID" value="TQM04091.1"/>
    <property type="molecule type" value="Genomic_DNA"/>
</dbReference>
<keyword evidence="2" id="KW-0732">Signal</keyword>
<dbReference type="InterPro" id="IPR024749">
    <property type="entry name" value="Collagen-bd_put"/>
</dbReference>
<evidence type="ECO:0000259" key="3">
    <source>
        <dbReference type="Pfam" id="PF12904"/>
    </source>
</evidence>
<proteinExistence type="predicted"/>
<dbReference type="AlphaFoldDB" id="A0A543D426"/>
<keyword evidence="6" id="KW-1185">Reference proteome</keyword>
<feature type="domain" description="Putative collagen-binding" evidence="3">
    <location>
        <begin position="766"/>
        <end position="846"/>
    </location>
</feature>
<accession>A0A543D426</accession>
<organism evidence="5 6">
    <name type="scientific">Pseudonocardia kunmingensis</name>
    <dbReference type="NCBI Taxonomy" id="630975"/>
    <lineage>
        <taxon>Bacteria</taxon>
        <taxon>Bacillati</taxon>
        <taxon>Actinomycetota</taxon>
        <taxon>Actinomycetes</taxon>
        <taxon>Pseudonocardiales</taxon>
        <taxon>Pseudonocardiaceae</taxon>
        <taxon>Pseudonocardia</taxon>
    </lineage>
</organism>
<protein>
    <submittedName>
        <fullName evidence="5">Collagenase-like protein with putative collagen-binding domain</fullName>
    </submittedName>
</protein>
<evidence type="ECO:0000259" key="4">
    <source>
        <dbReference type="Pfam" id="PF13204"/>
    </source>
</evidence>
<feature type="chain" id="PRO_5038795278" evidence="2">
    <location>
        <begin position="23"/>
        <end position="848"/>
    </location>
</feature>
<evidence type="ECO:0000313" key="5">
    <source>
        <dbReference type="EMBL" id="TQM04091.1"/>
    </source>
</evidence>
<gene>
    <name evidence="5" type="ORF">FB558_7120</name>
</gene>
<dbReference type="PANTHER" id="PTHR37836">
    <property type="entry name" value="LMO1036 PROTEIN"/>
    <property type="match status" value="1"/>
</dbReference>
<name>A0A543D426_9PSEU</name>